<accession>A0ABV6G153</accession>
<evidence type="ECO:0000313" key="12">
    <source>
        <dbReference type="Proteomes" id="UP001589814"/>
    </source>
</evidence>
<keyword evidence="11" id="KW-0969">Cilium</keyword>
<protein>
    <recommendedName>
        <fullName evidence="3 9">Flagellar biosynthetic protein FliR</fullName>
    </recommendedName>
</protein>
<name>A0ABV6G153_9GAMM</name>
<keyword evidence="8 10" id="KW-0975">Bacterial flagellum</keyword>
<feature type="transmembrane region" description="Helical" evidence="10">
    <location>
        <begin position="12"/>
        <end position="32"/>
    </location>
</feature>
<dbReference type="RefSeq" id="WP_019952170.1">
    <property type="nucleotide sequence ID" value="NZ_JBHLVX010000017.1"/>
</dbReference>
<comment type="caution">
    <text evidence="11">The sequence shown here is derived from an EMBL/GenBank/DDBJ whole genome shotgun (WGS) entry which is preliminary data.</text>
</comment>
<dbReference type="Proteomes" id="UP001589814">
    <property type="component" value="Unassembled WGS sequence"/>
</dbReference>
<evidence type="ECO:0000256" key="9">
    <source>
        <dbReference type="NCBIfam" id="TIGR01400"/>
    </source>
</evidence>
<dbReference type="PRINTS" id="PR00953">
    <property type="entry name" value="TYPE3IMRPROT"/>
</dbReference>
<feature type="transmembrane region" description="Helical" evidence="10">
    <location>
        <begin position="103"/>
        <end position="123"/>
    </location>
</feature>
<dbReference type="PANTHER" id="PTHR30065">
    <property type="entry name" value="FLAGELLAR BIOSYNTHETIC PROTEIN FLIR"/>
    <property type="match status" value="1"/>
</dbReference>
<keyword evidence="12" id="KW-1185">Reference proteome</keyword>
<sequence length="263" mass="28507">MLEITYAQLNDWLTAFFWPFVRILAFIGVAPVFSDNAFSRPAKIGLAMVLTVVIAPIIPPMPDVPPTSWAGLMIVVQQFIIGAALGVVMSVVFAAIRASGEFIGLQMGLAFATFFSSSAGGSTTVLSRILYTFSMLLFLALDGHLVMIRLLAETFIRLPVGLEGLEAEGFMAIARWGSIIFSAGFLLGMPVITSLLIINLSMGILNRASPQFSIFSVGFPITLLTGVTLITFMTPELGNIFRRLFEMTFEQMVSVTELLAPPP</sequence>
<dbReference type="PANTHER" id="PTHR30065:SF8">
    <property type="entry name" value="FLAGELLAR BIOSYNTHETIC PROTEIN FLIR"/>
    <property type="match status" value="1"/>
</dbReference>
<evidence type="ECO:0000256" key="10">
    <source>
        <dbReference type="RuleBase" id="RU362071"/>
    </source>
</evidence>
<proteinExistence type="inferred from homology"/>
<keyword evidence="7 10" id="KW-0472">Membrane</keyword>
<evidence type="ECO:0000256" key="7">
    <source>
        <dbReference type="ARBA" id="ARBA00023136"/>
    </source>
</evidence>
<dbReference type="InterPro" id="IPR002010">
    <property type="entry name" value="T3SS_IM_R"/>
</dbReference>
<dbReference type="NCBIfam" id="TIGR01400">
    <property type="entry name" value="fliR"/>
    <property type="match status" value="1"/>
</dbReference>
<keyword evidence="6 10" id="KW-1133">Transmembrane helix</keyword>
<evidence type="ECO:0000256" key="6">
    <source>
        <dbReference type="ARBA" id="ARBA00022989"/>
    </source>
</evidence>
<dbReference type="Pfam" id="PF01311">
    <property type="entry name" value="Bac_export_1"/>
    <property type="match status" value="1"/>
</dbReference>
<keyword evidence="5 10" id="KW-0812">Transmembrane</keyword>
<keyword evidence="11" id="KW-0282">Flagellum</keyword>
<gene>
    <name evidence="11" type="primary">fliR</name>
    <name evidence="11" type="ORF">ACFFHW_04770</name>
</gene>
<reference evidence="11 12" key="1">
    <citation type="submission" date="2024-09" db="EMBL/GenBank/DDBJ databases">
        <authorList>
            <person name="Sun Q."/>
            <person name="Mori K."/>
        </authorList>
    </citation>
    <scope>NUCLEOTIDE SEQUENCE [LARGE SCALE GENOMIC DNA]</scope>
    <source>
        <strain evidence="11 12">CCM 7415</strain>
    </source>
</reference>
<keyword evidence="4 10" id="KW-1003">Cell membrane</keyword>
<evidence type="ECO:0000256" key="3">
    <source>
        <dbReference type="ARBA" id="ARBA00021717"/>
    </source>
</evidence>
<organism evidence="11 12">
    <name type="scientific">Kushneria aurantia</name>
    <dbReference type="NCBI Taxonomy" id="504092"/>
    <lineage>
        <taxon>Bacteria</taxon>
        <taxon>Pseudomonadati</taxon>
        <taxon>Pseudomonadota</taxon>
        <taxon>Gammaproteobacteria</taxon>
        <taxon>Oceanospirillales</taxon>
        <taxon>Halomonadaceae</taxon>
        <taxon>Kushneria</taxon>
    </lineage>
</organism>
<feature type="transmembrane region" description="Helical" evidence="10">
    <location>
        <begin position="44"/>
        <end position="62"/>
    </location>
</feature>
<comment type="function">
    <text evidence="1 10">Role in flagellar biosynthesis.</text>
</comment>
<evidence type="ECO:0000256" key="5">
    <source>
        <dbReference type="ARBA" id="ARBA00022692"/>
    </source>
</evidence>
<keyword evidence="11" id="KW-0966">Cell projection</keyword>
<dbReference type="InterPro" id="IPR006303">
    <property type="entry name" value="FliR"/>
</dbReference>
<comment type="similarity">
    <text evidence="2 10">Belongs to the FliR/MopE/SpaR family.</text>
</comment>
<feature type="transmembrane region" description="Helical" evidence="10">
    <location>
        <begin position="212"/>
        <end position="233"/>
    </location>
</feature>
<feature type="transmembrane region" description="Helical" evidence="10">
    <location>
        <begin position="173"/>
        <end position="200"/>
    </location>
</feature>
<dbReference type="EMBL" id="JBHLVX010000017">
    <property type="protein sequence ID" value="MFC0267314.1"/>
    <property type="molecule type" value="Genomic_DNA"/>
</dbReference>
<evidence type="ECO:0000256" key="4">
    <source>
        <dbReference type="ARBA" id="ARBA00022475"/>
    </source>
</evidence>
<feature type="transmembrane region" description="Helical" evidence="10">
    <location>
        <begin position="68"/>
        <end position="96"/>
    </location>
</feature>
<evidence type="ECO:0000256" key="8">
    <source>
        <dbReference type="ARBA" id="ARBA00023143"/>
    </source>
</evidence>
<evidence type="ECO:0000313" key="11">
    <source>
        <dbReference type="EMBL" id="MFC0267314.1"/>
    </source>
</evidence>
<comment type="subcellular location">
    <subcellularLocation>
        <location evidence="10">Cell membrane</location>
        <topology evidence="10">Multi-pass membrane protein</topology>
    </subcellularLocation>
    <subcellularLocation>
        <location evidence="10">Bacterial flagellum basal body</location>
    </subcellularLocation>
</comment>
<evidence type="ECO:0000256" key="2">
    <source>
        <dbReference type="ARBA" id="ARBA00009772"/>
    </source>
</evidence>
<evidence type="ECO:0000256" key="1">
    <source>
        <dbReference type="ARBA" id="ARBA00002578"/>
    </source>
</evidence>